<evidence type="ECO:0000256" key="1">
    <source>
        <dbReference type="SAM" id="Phobius"/>
    </source>
</evidence>
<evidence type="ECO:0000313" key="2">
    <source>
        <dbReference type="EMBL" id="CAB4677798.1"/>
    </source>
</evidence>
<feature type="transmembrane region" description="Helical" evidence="1">
    <location>
        <begin position="187"/>
        <end position="208"/>
    </location>
</feature>
<feature type="transmembrane region" description="Helical" evidence="1">
    <location>
        <begin position="220"/>
        <end position="239"/>
    </location>
</feature>
<dbReference type="EMBL" id="CAEZXL010000002">
    <property type="protein sequence ID" value="CAB4677798.1"/>
    <property type="molecule type" value="Genomic_DNA"/>
</dbReference>
<feature type="transmembrane region" description="Helical" evidence="1">
    <location>
        <begin position="21"/>
        <end position="40"/>
    </location>
</feature>
<dbReference type="AlphaFoldDB" id="A0A6J6MXQ6"/>
<protein>
    <submittedName>
        <fullName evidence="2">Unannotated protein</fullName>
    </submittedName>
</protein>
<organism evidence="2">
    <name type="scientific">freshwater metagenome</name>
    <dbReference type="NCBI Taxonomy" id="449393"/>
    <lineage>
        <taxon>unclassified sequences</taxon>
        <taxon>metagenomes</taxon>
        <taxon>ecological metagenomes</taxon>
    </lineage>
</organism>
<dbReference type="PANTHER" id="PTHR35007:SF3">
    <property type="entry name" value="POSSIBLE CONSERVED ALANINE RICH MEMBRANE PROTEIN"/>
    <property type="match status" value="1"/>
</dbReference>
<keyword evidence="1" id="KW-0472">Membrane</keyword>
<proteinExistence type="predicted"/>
<reference evidence="2" key="1">
    <citation type="submission" date="2020-05" db="EMBL/GenBank/DDBJ databases">
        <authorList>
            <person name="Chiriac C."/>
            <person name="Salcher M."/>
            <person name="Ghai R."/>
            <person name="Kavagutti S V."/>
        </authorList>
    </citation>
    <scope>NUCLEOTIDE SEQUENCE</scope>
</reference>
<accession>A0A6J6MXQ6</accession>
<keyword evidence="1" id="KW-1133">Transmembrane helix</keyword>
<dbReference type="PANTHER" id="PTHR35007">
    <property type="entry name" value="INTEGRAL MEMBRANE PROTEIN-RELATED"/>
    <property type="match status" value="1"/>
</dbReference>
<sequence length="254" mass="27691">MKIKIDNALARAGLHNQTAGQFLLLIAMGSSLLLGAIFLITKSLPITLSAVTCVLAQALDSFKTKMRAEQLKQNQDWPKYLDSIHSAAWSGKSLTQALLDSRAFAPKSMVWAITEFEKDQAAGLSFEDSLANLKTRLANPIADRFIEITRLAALSGGSGYLSAIRSQALQLRLENANWNEIAVKQNWVLSSAKLAVLAPWLVLVLLSMKPETSGAFQTETGLIVLALGLVASLMAFRLIRFLGAIPERKRILSL</sequence>
<keyword evidence="1" id="KW-0812">Transmembrane</keyword>
<name>A0A6J6MXQ6_9ZZZZ</name>
<gene>
    <name evidence="2" type="ORF">UFOPK2373_00029</name>
</gene>